<proteinExistence type="predicted"/>
<organism evidence="1">
    <name type="scientific">Amphimedon queenslandica</name>
    <name type="common">Sponge</name>
    <dbReference type="NCBI Taxonomy" id="400682"/>
    <lineage>
        <taxon>Eukaryota</taxon>
        <taxon>Metazoa</taxon>
        <taxon>Porifera</taxon>
        <taxon>Demospongiae</taxon>
        <taxon>Heteroscleromorpha</taxon>
        <taxon>Haplosclerida</taxon>
        <taxon>Niphatidae</taxon>
        <taxon>Amphimedon</taxon>
    </lineage>
</organism>
<sequence length="175" mass="20753">CSSAYKVLYFIRRNVYSSHSDVLKSLYISLVRSKLLYCSQLWSPSCLKDVTRIETIQRRMTCFLVSSPHRLNYRDRLIDLQLLPLMYHHDLRDVLFIIKCLLSPPDNFDILQYVSFSTHGSRTSTGKLKVNFQRTSTMHHFYFNCVVRLWNTISSHCLDLTLTYGTIKRWLYAHF</sequence>
<reference evidence="1" key="1">
    <citation type="submission" date="2017-05" db="UniProtKB">
        <authorList>
            <consortium name="EnsemblMetazoa"/>
        </authorList>
    </citation>
    <scope>IDENTIFICATION</scope>
</reference>
<name>A0A1X7VFE1_AMPQE</name>
<dbReference type="AlphaFoldDB" id="A0A1X7VFE1"/>
<accession>A0A1X7VFE1</accession>
<evidence type="ECO:0000313" key="1">
    <source>
        <dbReference type="EnsemblMetazoa" id="Aqu2.1.39030_001"/>
    </source>
</evidence>
<dbReference type="EnsemblMetazoa" id="Aqu2.1.39030_001">
    <property type="protein sequence ID" value="Aqu2.1.39030_001"/>
    <property type="gene ID" value="Aqu2.1.39030"/>
</dbReference>
<dbReference type="InParanoid" id="A0A1X7VFE1"/>
<dbReference type="OMA" id="CTWTSAC"/>
<protein>
    <submittedName>
        <fullName evidence="1">Uncharacterized protein</fullName>
    </submittedName>
</protein>